<dbReference type="RefSeq" id="WP_055745513.1">
    <property type="nucleotide sequence ID" value="NZ_LJJB01000010.1"/>
</dbReference>
<comment type="caution">
    <text evidence="11">The sequence shown here is derived from an EMBL/GenBank/DDBJ whole genome shotgun (WGS) entry which is preliminary data.</text>
</comment>
<protein>
    <recommendedName>
        <fullName evidence="10">Protein-export membrane protein SecG</fullName>
    </recommendedName>
</protein>
<evidence type="ECO:0000256" key="6">
    <source>
        <dbReference type="ARBA" id="ARBA00022927"/>
    </source>
</evidence>
<evidence type="ECO:0000256" key="2">
    <source>
        <dbReference type="ARBA" id="ARBA00008445"/>
    </source>
</evidence>
<dbReference type="Pfam" id="PF03840">
    <property type="entry name" value="SecG"/>
    <property type="match status" value="1"/>
</dbReference>
<evidence type="ECO:0000256" key="5">
    <source>
        <dbReference type="ARBA" id="ARBA00022692"/>
    </source>
</evidence>
<evidence type="ECO:0000256" key="1">
    <source>
        <dbReference type="ARBA" id="ARBA00004651"/>
    </source>
</evidence>
<dbReference type="NCBIfam" id="TIGR00810">
    <property type="entry name" value="secG"/>
    <property type="match status" value="1"/>
</dbReference>
<dbReference type="PANTHER" id="PTHR34182:SF1">
    <property type="entry name" value="PROTEIN-EXPORT MEMBRANE PROTEIN SECG"/>
    <property type="match status" value="1"/>
</dbReference>
<evidence type="ECO:0000256" key="8">
    <source>
        <dbReference type="ARBA" id="ARBA00023010"/>
    </source>
</evidence>
<feature type="transmembrane region" description="Helical" evidence="10">
    <location>
        <begin position="53"/>
        <end position="76"/>
    </location>
</feature>
<evidence type="ECO:0000313" key="12">
    <source>
        <dbReference type="Proteomes" id="UP000051063"/>
    </source>
</evidence>
<evidence type="ECO:0000256" key="10">
    <source>
        <dbReference type="RuleBase" id="RU365087"/>
    </source>
</evidence>
<keyword evidence="8 10" id="KW-0811">Translocation</keyword>
<comment type="similarity">
    <text evidence="2 10">Belongs to the SecG family.</text>
</comment>
<comment type="caution">
    <text evidence="10">Lacks conserved residue(s) required for the propagation of feature annotation.</text>
</comment>
<dbReference type="PANTHER" id="PTHR34182">
    <property type="entry name" value="PROTEIN-EXPORT MEMBRANE PROTEIN SECG"/>
    <property type="match status" value="1"/>
</dbReference>
<dbReference type="EMBL" id="LJJB01000010">
    <property type="protein sequence ID" value="KQL46423.1"/>
    <property type="molecule type" value="Genomic_DNA"/>
</dbReference>
<accession>A0ABR5N714</accession>
<evidence type="ECO:0000256" key="4">
    <source>
        <dbReference type="ARBA" id="ARBA00022475"/>
    </source>
</evidence>
<keyword evidence="3 10" id="KW-0813">Transport</keyword>
<comment type="subcellular location">
    <subcellularLocation>
        <location evidence="1 10">Cell membrane</location>
        <topology evidence="1 10">Multi-pass membrane protein</topology>
    </subcellularLocation>
</comment>
<dbReference type="Proteomes" id="UP000051063">
    <property type="component" value="Unassembled WGS sequence"/>
</dbReference>
<evidence type="ECO:0000313" key="11">
    <source>
        <dbReference type="EMBL" id="KQL46423.1"/>
    </source>
</evidence>
<gene>
    <name evidence="11" type="ORF">AN963_15890</name>
</gene>
<dbReference type="PRINTS" id="PR01651">
    <property type="entry name" value="SECGEXPORT"/>
</dbReference>
<evidence type="ECO:0000256" key="9">
    <source>
        <dbReference type="ARBA" id="ARBA00023136"/>
    </source>
</evidence>
<keyword evidence="5 10" id="KW-0812">Transmembrane</keyword>
<organism evidence="11 12">
    <name type="scientific">Brevibacillus choshinensis</name>
    <dbReference type="NCBI Taxonomy" id="54911"/>
    <lineage>
        <taxon>Bacteria</taxon>
        <taxon>Bacillati</taxon>
        <taxon>Bacillota</taxon>
        <taxon>Bacilli</taxon>
        <taxon>Bacillales</taxon>
        <taxon>Paenibacillaceae</taxon>
        <taxon>Brevibacillus</taxon>
    </lineage>
</organism>
<name>A0ABR5N714_BRECH</name>
<evidence type="ECO:0000256" key="3">
    <source>
        <dbReference type="ARBA" id="ARBA00022448"/>
    </source>
</evidence>
<reference evidence="11 12" key="1">
    <citation type="submission" date="2015-09" db="EMBL/GenBank/DDBJ databases">
        <title>Genome sequencing project for genomic taxonomy and phylogenomics of Bacillus-like bacteria.</title>
        <authorList>
            <person name="Liu B."/>
            <person name="Wang J."/>
            <person name="Zhu Y."/>
            <person name="Liu G."/>
            <person name="Chen Q."/>
            <person name="Chen Z."/>
            <person name="Lan J."/>
            <person name="Che J."/>
            <person name="Ge C."/>
            <person name="Shi H."/>
            <person name="Pan Z."/>
            <person name="Liu X."/>
        </authorList>
    </citation>
    <scope>NUCLEOTIDE SEQUENCE [LARGE SCALE GENOMIC DNA]</scope>
    <source>
        <strain evidence="11 12">DSM 8552</strain>
    </source>
</reference>
<comment type="function">
    <text evidence="10">Involved in protein export. Participates in an early event of protein translocation.</text>
</comment>
<keyword evidence="9 10" id="KW-0472">Membrane</keyword>
<keyword evidence="7 10" id="KW-1133">Transmembrane helix</keyword>
<keyword evidence="6 10" id="KW-0653">Protein transport</keyword>
<sequence length="80" mass="8060">MALAAKILLVIASIGLIIVVLLQSGKSAGLSGAIGGGAEQLVGKQKARGMDALLGKLTVVFAVAFMIFAILLGYFLKTGA</sequence>
<proteinExistence type="inferred from homology"/>
<keyword evidence="4 10" id="KW-1003">Cell membrane</keyword>
<keyword evidence="12" id="KW-1185">Reference proteome</keyword>
<dbReference type="InterPro" id="IPR004692">
    <property type="entry name" value="SecG"/>
</dbReference>
<evidence type="ECO:0000256" key="7">
    <source>
        <dbReference type="ARBA" id="ARBA00022989"/>
    </source>
</evidence>